<feature type="chain" id="PRO_5042881589" description="SLH domain-containing protein" evidence="1">
    <location>
        <begin position="26"/>
        <end position="350"/>
    </location>
</feature>
<reference evidence="3 4" key="1">
    <citation type="submission" date="2018-02" db="EMBL/GenBank/DDBJ databases">
        <title>Comparative analysis of genomes of three Brevibacillus laterosporus strains producers of potent antimicrobials isolated from silage.</title>
        <authorList>
            <person name="Kojic M."/>
            <person name="Miljkovic M."/>
            <person name="Studholme D."/>
            <person name="Filipic B."/>
        </authorList>
    </citation>
    <scope>NUCLEOTIDE SEQUENCE [LARGE SCALE GENOMIC DNA]</scope>
    <source>
        <strain evidence="3 4">BGSP11</strain>
    </source>
</reference>
<dbReference type="PROSITE" id="PS51272">
    <property type="entry name" value="SLH"/>
    <property type="match status" value="1"/>
</dbReference>
<feature type="domain" description="SLH" evidence="2">
    <location>
        <begin position="22"/>
        <end position="85"/>
    </location>
</feature>
<dbReference type="Proteomes" id="UP000239759">
    <property type="component" value="Unassembled WGS sequence"/>
</dbReference>
<comment type="caution">
    <text evidence="3">The sequence shown here is derived from an EMBL/GenBank/DDBJ whole genome shotgun (WGS) entry which is preliminary data.</text>
</comment>
<dbReference type="RefSeq" id="WP_104031187.1">
    <property type="nucleotide sequence ID" value="NZ_PRKQ01000005.1"/>
</dbReference>
<dbReference type="AlphaFoldDB" id="A0AAP8U6E9"/>
<dbReference type="EMBL" id="PRKQ01000005">
    <property type="protein sequence ID" value="PPB08888.1"/>
    <property type="molecule type" value="Genomic_DNA"/>
</dbReference>
<dbReference type="Pfam" id="PF00395">
    <property type="entry name" value="SLH"/>
    <property type="match status" value="1"/>
</dbReference>
<protein>
    <recommendedName>
        <fullName evidence="2">SLH domain-containing protein</fullName>
    </recommendedName>
</protein>
<organism evidence="3 4">
    <name type="scientific">Brevibacillus laterosporus</name>
    <name type="common">Bacillus laterosporus</name>
    <dbReference type="NCBI Taxonomy" id="1465"/>
    <lineage>
        <taxon>Bacteria</taxon>
        <taxon>Bacillati</taxon>
        <taxon>Bacillota</taxon>
        <taxon>Bacilli</taxon>
        <taxon>Bacillales</taxon>
        <taxon>Paenibacillaceae</taxon>
        <taxon>Brevibacillus</taxon>
    </lineage>
</organism>
<evidence type="ECO:0000259" key="2">
    <source>
        <dbReference type="PROSITE" id="PS51272"/>
    </source>
</evidence>
<gene>
    <name evidence="3" type="ORF">C4A77_06270</name>
</gene>
<dbReference type="InterPro" id="IPR001119">
    <property type="entry name" value="SLH_dom"/>
</dbReference>
<name>A0AAP8U6E9_BRELA</name>
<evidence type="ECO:0000313" key="4">
    <source>
        <dbReference type="Proteomes" id="UP000239759"/>
    </source>
</evidence>
<feature type="signal peptide" evidence="1">
    <location>
        <begin position="1"/>
        <end position="25"/>
    </location>
</feature>
<sequence length="350" mass="39583">MKKWSKNIVLLGVCTALSVSSVAYADFKDTTKHWANQTIDWAISQKFVDGYPDGSFKPDKSVTEAEFLKLVLKMYKPNDFHTTGAENHWADNYYTFANTFNYPVEGLLNPQMRDTYITRQQVANIIVSTQGFNYVGNDAVQFLLGKGLAKGKKGQTIEGYEPSAYLTRAEAVQFLKNLKEAGTNTLQARPVSPSNPILLPELTEQHSLDRKYEEISKNPALLKDKNRLINFLRSLDNFKQYGELRMESDGHALVGTGEYGFALSMRYSETYGKKVVITVPKFEDKEKALVNDILKVFYPHSYSKAMNDVVAVSKWTDISKKNYVEKNYDNRSLRVAIGSDMGIAIWVGVK</sequence>
<evidence type="ECO:0000313" key="3">
    <source>
        <dbReference type="EMBL" id="PPB08888.1"/>
    </source>
</evidence>
<proteinExistence type="predicted"/>
<keyword evidence="1" id="KW-0732">Signal</keyword>
<evidence type="ECO:0000256" key="1">
    <source>
        <dbReference type="SAM" id="SignalP"/>
    </source>
</evidence>
<accession>A0AAP8U6E9</accession>